<keyword evidence="7 16" id="KW-0347">Helicase</keyword>
<keyword evidence="17" id="KW-0175">Coiled coil</keyword>
<dbReference type="SMART" id="SM00490">
    <property type="entry name" value="HELICc"/>
    <property type="match status" value="1"/>
</dbReference>
<dbReference type="EMBL" id="BTSX01000006">
    <property type="protein sequence ID" value="GMT04947.1"/>
    <property type="molecule type" value="Genomic_DNA"/>
</dbReference>
<dbReference type="GO" id="GO:0000724">
    <property type="term" value="P:double-strand break repair via homologous recombination"/>
    <property type="evidence" value="ECO:0007669"/>
    <property type="project" value="TreeGrafter"/>
</dbReference>
<dbReference type="GO" id="GO:0016787">
    <property type="term" value="F:hydrolase activity"/>
    <property type="evidence" value="ECO:0007669"/>
    <property type="project" value="UniProtKB-KW"/>
</dbReference>
<organism evidence="21 22">
    <name type="scientific">Pristionchus entomophagus</name>
    <dbReference type="NCBI Taxonomy" id="358040"/>
    <lineage>
        <taxon>Eukaryota</taxon>
        <taxon>Metazoa</taxon>
        <taxon>Ecdysozoa</taxon>
        <taxon>Nematoda</taxon>
        <taxon>Chromadorea</taxon>
        <taxon>Rhabditida</taxon>
        <taxon>Rhabditina</taxon>
        <taxon>Diplogasteromorpha</taxon>
        <taxon>Diplogasteroidea</taxon>
        <taxon>Neodiplogasteridae</taxon>
        <taxon>Pristionchus</taxon>
    </lineage>
</organism>
<dbReference type="Gene3D" id="1.10.10.10">
    <property type="entry name" value="Winged helix-like DNA-binding domain superfamily/Winged helix DNA-binding domain"/>
    <property type="match status" value="1"/>
</dbReference>
<dbReference type="PANTHER" id="PTHR13710">
    <property type="entry name" value="DNA HELICASE RECQ FAMILY MEMBER"/>
    <property type="match status" value="1"/>
</dbReference>
<dbReference type="PANTHER" id="PTHR13710:SF105">
    <property type="entry name" value="ATP-DEPENDENT DNA HELICASE Q1"/>
    <property type="match status" value="1"/>
</dbReference>
<feature type="domain" description="Helicase C-terminal" evidence="20">
    <location>
        <begin position="328"/>
        <end position="473"/>
    </location>
</feature>
<dbReference type="NCBIfam" id="TIGR00614">
    <property type="entry name" value="recQ_fam"/>
    <property type="match status" value="1"/>
</dbReference>
<evidence type="ECO:0000256" key="17">
    <source>
        <dbReference type="SAM" id="Coils"/>
    </source>
</evidence>
<evidence type="ECO:0000256" key="10">
    <source>
        <dbReference type="ARBA" id="ARBA00023125"/>
    </source>
</evidence>
<protein>
    <recommendedName>
        <fullName evidence="16">ATP-dependent DNA helicase</fullName>
        <ecNumber evidence="16">5.6.2.4</ecNumber>
    </recommendedName>
</protein>
<dbReference type="GO" id="GO:0043138">
    <property type="term" value="F:3'-5' DNA helicase activity"/>
    <property type="evidence" value="ECO:0007669"/>
    <property type="project" value="UniProtKB-EC"/>
</dbReference>
<reference evidence="21" key="1">
    <citation type="submission" date="2023-10" db="EMBL/GenBank/DDBJ databases">
        <title>Genome assembly of Pristionchus species.</title>
        <authorList>
            <person name="Yoshida K."/>
            <person name="Sommer R.J."/>
        </authorList>
    </citation>
    <scope>NUCLEOTIDE SEQUENCE</scope>
    <source>
        <strain evidence="21">RS0144</strain>
    </source>
</reference>
<evidence type="ECO:0000256" key="12">
    <source>
        <dbReference type="ARBA" id="ARBA00023242"/>
    </source>
</evidence>
<dbReference type="InterPro" id="IPR001650">
    <property type="entry name" value="Helicase_C-like"/>
</dbReference>
<dbReference type="InterPro" id="IPR011545">
    <property type="entry name" value="DEAD/DEAH_box_helicase_dom"/>
</dbReference>
<comment type="cofactor">
    <cofactor evidence="1">
        <name>Zn(2+)</name>
        <dbReference type="ChEBI" id="CHEBI:29105"/>
    </cofactor>
</comment>
<dbReference type="Pfam" id="PF16124">
    <property type="entry name" value="RecQ_Zn_bind"/>
    <property type="match status" value="1"/>
</dbReference>
<evidence type="ECO:0000256" key="4">
    <source>
        <dbReference type="ARBA" id="ARBA00022723"/>
    </source>
</evidence>
<dbReference type="InterPro" id="IPR014001">
    <property type="entry name" value="Helicase_ATP-bd"/>
</dbReference>
<keyword evidence="8" id="KW-0862">Zinc</keyword>
<sequence length="636" mass="70386">MDVIDLSDSDDGPVTSRDVAPVVSRPGAPSTMSTSAKLSAAVNEVDTEIAAIDAQIGELRRRKQGLIKKKEGLQGQIAASSVDYRIAEERWDRDGLEWSGRVQAALQQTFHLQHFRPLQRAAINAVMSGEDVVVIMSTGSGKSLCYQLPAVVSGGFALIVSPLLSLVEDQLHQLKKLNVYAAALNQATEKEEAKTIDTAILDAKSPLRLLYVTPEKLAKSKRLMNKLEKAAEIGRLKLIAVDEVHCCSQWGHDFRPDYKFLNVLKRQFKGVPLMGLTATATGNVLEDVKKMLGIEASIVFRAGFNRPNLHYAVEEKPKGDMGERIAEIIKERYVFQSGIVYCLSRKDCEVVAQNLRNLGIRAAFYHAYLEPAAKTSVHEKWLSGKYQVIVATVAFGMGIDKPDVRFVIHHSMPKSVENYYQESGRAGRDGKPATCILMYRLADVFRQSTIVCTEQTGKEKLYEMVAFAANDSTCRRESLAGLFAEDWEQGWCQDACDVCVRSSSPSSSLPDEVDVTVEAKLAAKVIEEARSGSSTSGSEAANGRLTGLKLVEMMGKKSKRSRDFLEAVVTQMLLADMLTEDFHFTPYSIVSYVVKGQAYDRWAKSGTSFNRRIRVTASPLKTTTRKRKVMVESDED</sequence>
<dbReference type="GO" id="GO:0005737">
    <property type="term" value="C:cytoplasm"/>
    <property type="evidence" value="ECO:0007669"/>
    <property type="project" value="TreeGrafter"/>
</dbReference>
<evidence type="ECO:0000256" key="3">
    <source>
        <dbReference type="ARBA" id="ARBA00005446"/>
    </source>
</evidence>
<dbReference type="Gene3D" id="3.40.50.300">
    <property type="entry name" value="P-loop containing nucleotide triphosphate hydrolases"/>
    <property type="match status" value="2"/>
</dbReference>
<dbReference type="InterPro" id="IPR032284">
    <property type="entry name" value="RecQ_Zn-bd"/>
</dbReference>
<dbReference type="Pfam" id="PF00271">
    <property type="entry name" value="Helicase_C"/>
    <property type="match status" value="1"/>
</dbReference>
<comment type="caution">
    <text evidence="21">The sequence shown here is derived from an EMBL/GenBank/DDBJ whole genome shotgun (WGS) entry which is preliminary data.</text>
</comment>
<proteinExistence type="inferred from homology"/>
<evidence type="ECO:0000256" key="2">
    <source>
        <dbReference type="ARBA" id="ARBA00004123"/>
    </source>
</evidence>
<dbReference type="GO" id="GO:0005634">
    <property type="term" value="C:nucleus"/>
    <property type="evidence" value="ECO:0007669"/>
    <property type="project" value="UniProtKB-SubCell"/>
</dbReference>
<dbReference type="InterPro" id="IPR036388">
    <property type="entry name" value="WH-like_DNA-bd_sf"/>
</dbReference>
<gene>
    <name evidence="21" type="ORF">PENTCL1PPCAC_27121</name>
</gene>
<dbReference type="GO" id="GO:0046872">
    <property type="term" value="F:metal ion binding"/>
    <property type="evidence" value="ECO:0007669"/>
    <property type="project" value="UniProtKB-KW"/>
</dbReference>
<evidence type="ECO:0000256" key="18">
    <source>
        <dbReference type="SAM" id="MobiDB-lite"/>
    </source>
</evidence>
<evidence type="ECO:0000256" key="15">
    <source>
        <dbReference type="ARBA" id="ARBA00049360"/>
    </source>
</evidence>
<dbReference type="InterPro" id="IPR027417">
    <property type="entry name" value="P-loop_NTPase"/>
</dbReference>
<evidence type="ECO:0000256" key="13">
    <source>
        <dbReference type="ARBA" id="ARBA00034617"/>
    </source>
</evidence>
<dbReference type="AlphaFoldDB" id="A0AAV5UF33"/>
<dbReference type="GO" id="GO:0009378">
    <property type="term" value="F:four-way junction helicase activity"/>
    <property type="evidence" value="ECO:0007669"/>
    <property type="project" value="TreeGrafter"/>
</dbReference>
<feature type="region of interest" description="Disordered" evidence="18">
    <location>
        <begin position="1"/>
        <end position="34"/>
    </location>
</feature>
<dbReference type="CDD" id="cd18015">
    <property type="entry name" value="DEXHc_RecQ1"/>
    <property type="match status" value="1"/>
</dbReference>
<evidence type="ECO:0000256" key="1">
    <source>
        <dbReference type="ARBA" id="ARBA00001947"/>
    </source>
</evidence>
<dbReference type="PROSITE" id="PS51194">
    <property type="entry name" value="HELICASE_CTER"/>
    <property type="match status" value="1"/>
</dbReference>
<keyword evidence="4" id="KW-0479">Metal-binding</keyword>
<dbReference type="SUPFAM" id="SSF52540">
    <property type="entry name" value="P-loop containing nucleoside triphosphate hydrolases"/>
    <property type="match status" value="1"/>
</dbReference>
<evidence type="ECO:0000313" key="22">
    <source>
        <dbReference type="Proteomes" id="UP001432027"/>
    </source>
</evidence>
<comment type="similarity">
    <text evidence="3 16">Belongs to the helicase family. RecQ subfamily.</text>
</comment>
<dbReference type="SMART" id="SM00487">
    <property type="entry name" value="DEXDc"/>
    <property type="match status" value="1"/>
</dbReference>
<evidence type="ECO:0000259" key="19">
    <source>
        <dbReference type="PROSITE" id="PS51192"/>
    </source>
</evidence>
<keyword evidence="5 16" id="KW-0547">Nucleotide-binding</keyword>
<evidence type="ECO:0000313" key="21">
    <source>
        <dbReference type="EMBL" id="GMT04947.1"/>
    </source>
</evidence>
<feature type="domain" description="Helicase ATP-binding" evidence="19">
    <location>
        <begin position="123"/>
        <end position="298"/>
    </location>
</feature>
<comment type="catalytic activity">
    <reaction evidence="13 16">
        <text>Couples ATP hydrolysis with the unwinding of duplex DNA by translocating in the 3'-5' direction.</text>
        <dbReference type="EC" id="5.6.2.4"/>
    </reaction>
</comment>
<dbReference type="Proteomes" id="UP001432027">
    <property type="component" value="Unassembled WGS sequence"/>
</dbReference>
<keyword evidence="10" id="KW-0238">DNA-binding</keyword>
<evidence type="ECO:0000256" key="5">
    <source>
        <dbReference type="ARBA" id="ARBA00022741"/>
    </source>
</evidence>
<evidence type="ECO:0000256" key="16">
    <source>
        <dbReference type="RuleBase" id="RU364117"/>
    </source>
</evidence>
<keyword evidence="12 16" id="KW-0539">Nucleus</keyword>
<evidence type="ECO:0000256" key="7">
    <source>
        <dbReference type="ARBA" id="ARBA00022806"/>
    </source>
</evidence>
<dbReference type="GO" id="GO:0005524">
    <property type="term" value="F:ATP binding"/>
    <property type="evidence" value="ECO:0007669"/>
    <property type="project" value="UniProtKB-KW"/>
</dbReference>
<comment type="catalytic activity">
    <reaction evidence="15 16">
        <text>ATP + H2O = ADP + phosphate + H(+)</text>
        <dbReference type="Rhea" id="RHEA:13065"/>
        <dbReference type="ChEBI" id="CHEBI:15377"/>
        <dbReference type="ChEBI" id="CHEBI:15378"/>
        <dbReference type="ChEBI" id="CHEBI:30616"/>
        <dbReference type="ChEBI" id="CHEBI:43474"/>
        <dbReference type="ChEBI" id="CHEBI:456216"/>
    </reaction>
</comment>
<dbReference type="FunFam" id="3.40.50.300:FF:001544">
    <property type="entry name" value="ATP-dependent DNA helicase"/>
    <property type="match status" value="1"/>
</dbReference>
<dbReference type="FunFam" id="3.40.50.300:FF:000596">
    <property type="entry name" value="ATP-dependent DNA helicase"/>
    <property type="match status" value="1"/>
</dbReference>
<keyword evidence="9 16" id="KW-0067">ATP-binding</keyword>
<evidence type="ECO:0000259" key="20">
    <source>
        <dbReference type="PROSITE" id="PS51194"/>
    </source>
</evidence>
<keyword evidence="6 16" id="KW-0378">Hydrolase</keyword>
<dbReference type="EC" id="5.6.2.4" evidence="16"/>
<feature type="coiled-coil region" evidence="17">
    <location>
        <begin position="42"/>
        <end position="76"/>
    </location>
</feature>
<evidence type="ECO:0000256" key="9">
    <source>
        <dbReference type="ARBA" id="ARBA00022840"/>
    </source>
</evidence>
<evidence type="ECO:0000256" key="8">
    <source>
        <dbReference type="ARBA" id="ARBA00022833"/>
    </source>
</evidence>
<accession>A0AAV5UF33</accession>
<name>A0AAV5UF33_9BILA</name>
<comment type="function">
    <text evidence="14">DNA helicase that may play a role in the repair of DNA that is damaged by ultraviolet light or other mutagens. Exhibits a magnesium-dependent ATP-dependent DNA-helicase activity that unwinds single- and double-stranded DNA in a 3'-5' direction.</text>
</comment>
<feature type="compositionally biased region" description="Acidic residues" evidence="18">
    <location>
        <begin position="1"/>
        <end position="11"/>
    </location>
</feature>
<comment type="subcellular location">
    <subcellularLocation>
        <location evidence="2 16">Nucleus</location>
    </subcellularLocation>
</comment>
<dbReference type="InterPro" id="IPR004589">
    <property type="entry name" value="DNA_helicase_ATP-dep_RecQ"/>
</dbReference>
<dbReference type="GO" id="GO:0005694">
    <property type="term" value="C:chromosome"/>
    <property type="evidence" value="ECO:0007669"/>
    <property type="project" value="TreeGrafter"/>
</dbReference>
<evidence type="ECO:0000256" key="11">
    <source>
        <dbReference type="ARBA" id="ARBA00023235"/>
    </source>
</evidence>
<dbReference type="PROSITE" id="PS51192">
    <property type="entry name" value="HELICASE_ATP_BIND_1"/>
    <property type="match status" value="1"/>
</dbReference>
<keyword evidence="11" id="KW-0413">Isomerase</keyword>
<dbReference type="GO" id="GO:0003677">
    <property type="term" value="F:DNA binding"/>
    <property type="evidence" value="ECO:0007669"/>
    <property type="project" value="UniProtKB-KW"/>
</dbReference>
<dbReference type="CDD" id="cd18794">
    <property type="entry name" value="SF2_C_RecQ"/>
    <property type="match status" value="1"/>
</dbReference>
<keyword evidence="22" id="KW-1185">Reference proteome</keyword>
<dbReference type="Pfam" id="PF00270">
    <property type="entry name" value="DEAD"/>
    <property type="match status" value="1"/>
</dbReference>
<evidence type="ECO:0000256" key="14">
    <source>
        <dbReference type="ARBA" id="ARBA00037616"/>
    </source>
</evidence>
<evidence type="ECO:0000256" key="6">
    <source>
        <dbReference type="ARBA" id="ARBA00022801"/>
    </source>
</evidence>